<dbReference type="EMBL" id="CP015060">
    <property type="protein sequence ID" value="QGN17843.1"/>
    <property type="molecule type" value="Genomic_DNA"/>
</dbReference>
<keyword evidence="4 5" id="KW-0472">Membrane</keyword>
<reference evidence="6 7" key="1">
    <citation type="submission" date="2016-03" db="EMBL/GenBank/DDBJ databases">
        <title>How can Kluyveromyces marxianus grow so fast - potential evolutionary course in Saccharomyces Complex revealed by comparative genomics.</title>
        <authorList>
            <person name="Mo W."/>
            <person name="Lu W."/>
            <person name="Yang X."/>
            <person name="Qi J."/>
            <person name="Lv H."/>
        </authorList>
    </citation>
    <scope>NUCLEOTIDE SEQUENCE [LARGE SCALE GENOMIC DNA]</scope>
    <source>
        <strain evidence="6 7">FIM1</strain>
    </source>
</reference>
<dbReference type="PANTHER" id="PTHR20855:SF95">
    <property type="entry name" value="ADIPOR-LIKE RECEPTOR IZH1"/>
    <property type="match status" value="1"/>
</dbReference>
<dbReference type="PANTHER" id="PTHR20855">
    <property type="entry name" value="ADIPOR/PROGESTIN RECEPTOR-RELATED"/>
    <property type="match status" value="1"/>
</dbReference>
<comment type="subcellular location">
    <subcellularLocation>
        <location evidence="1">Membrane</location>
        <topology evidence="1">Multi-pass membrane protein</topology>
    </subcellularLocation>
</comment>
<organism evidence="6 7">
    <name type="scientific">Kluyveromyces marxianus</name>
    <name type="common">Yeast</name>
    <name type="synonym">Candida kefyr</name>
    <dbReference type="NCBI Taxonomy" id="4911"/>
    <lineage>
        <taxon>Eukaryota</taxon>
        <taxon>Fungi</taxon>
        <taxon>Dikarya</taxon>
        <taxon>Ascomycota</taxon>
        <taxon>Saccharomycotina</taxon>
        <taxon>Saccharomycetes</taxon>
        <taxon>Saccharomycetales</taxon>
        <taxon>Saccharomycetaceae</taxon>
        <taxon>Kluyveromyces</taxon>
    </lineage>
</organism>
<feature type="transmembrane region" description="Helical" evidence="5">
    <location>
        <begin position="150"/>
        <end position="168"/>
    </location>
</feature>
<feature type="transmembrane region" description="Helical" evidence="5">
    <location>
        <begin position="242"/>
        <end position="259"/>
    </location>
</feature>
<accession>A0ABX6F697</accession>
<evidence type="ECO:0000313" key="7">
    <source>
        <dbReference type="Proteomes" id="UP000422736"/>
    </source>
</evidence>
<evidence type="ECO:0000256" key="5">
    <source>
        <dbReference type="SAM" id="Phobius"/>
    </source>
</evidence>
<sequence>MSATTTLRHRKSISVKLEKLTPVVVTGSEKRLYKFDELPEWQQDNEMIITGYIRETRSVKKCLKSLFQFHNESINIYTHLIPTITYLLLLVGLANAYLIPRFPDSTMTQYLMINFFLLGAVLCLGCSSFFHCLKQHSESHCHIWSKVDYMGIIIMITCSMISILYYGFHDHIFHFKCFTVFTVVLGTICTVFALHDKFDSKTFRPFRAMFYVTFGLSGVVPILTGFYKFGAYEAIRRTQLKYILFEGMFYIAGAVIYGFRFPEVLAPGKFDFVGHSHQIFHIMVVLGSICHFRAIIGSYIFMHTGLHHSSFVLSR</sequence>
<keyword evidence="7" id="KW-1185">Reference proteome</keyword>
<gene>
    <name evidence="6" type="primary">IZH1</name>
    <name evidence="6" type="ORF">FIM1_5052</name>
</gene>
<feature type="transmembrane region" description="Helical" evidence="5">
    <location>
        <begin position="110"/>
        <end position="130"/>
    </location>
</feature>
<protein>
    <submittedName>
        <fullName evidence="6">ADIPOR-like receptor IZH1</fullName>
    </submittedName>
</protein>
<feature type="transmembrane region" description="Helical" evidence="5">
    <location>
        <begin position="175"/>
        <end position="194"/>
    </location>
</feature>
<feature type="transmembrane region" description="Helical" evidence="5">
    <location>
        <begin position="279"/>
        <end position="301"/>
    </location>
</feature>
<keyword evidence="2 5" id="KW-0812">Transmembrane</keyword>
<keyword evidence="3 5" id="KW-1133">Transmembrane helix</keyword>
<name>A0ABX6F697_KLUMA</name>
<reference evidence="6 7" key="2">
    <citation type="submission" date="2019-11" db="EMBL/GenBank/DDBJ databases">
        <authorList>
            <person name="Lu H."/>
        </authorList>
    </citation>
    <scope>NUCLEOTIDE SEQUENCE [LARGE SCALE GENOMIC DNA]</scope>
    <source>
        <strain evidence="6 7">FIM1</strain>
    </source>
</reference>
<evidence type="ECO:0000256" key="4">
    <source>
        <dbReference type="ARBA" id="ARBA00023136"/>
    </source>
</evidence>
<evidence type="ECO:0000256" key="1">
    <source>
        <dbReference type="ARBA" id="ARBA00004141"/>
    </source>
</evidence>
<feature type="transmembrane region" description="Helical" evidence="5">
    <location>
        <begin position="76"/>
        <end position="98"/>
    </location>
</feature>
<evidence type="ECO:0000256" key="2">
    <source>
        <dbReference type="ARBA" id="ARBA00022692"/>
    </source>
</evidence>
<evidence type="ECO:0000256" key="3">
    <source>
        <dbReference type="ARBA" id="ARBA00022989"/>
    </source>
</evidence>
<evidence type="ECO:0000313" key="6">
    <source>
        <dbReference type="EMBL" id="QGN17843.1"/>
    </source>
</evidence>
<dbReference type="Pfam" id="PF03006">
    <property type="entry name" value="HlyIII"/>
    <property type="match status" value="1"/>
</dbReference>
<feature type="transmembrane region" description="Helical" evidence="5">
    <location>
        <begin position="206"/>
        <end position="230"/>
    </location>
</feature>
<dbReference type="InterPro" id="IPR004254">
    <property type="entry name" value="AdipoR/HlyIII-related"/>
</dbReference>
<proteinExistence type="predicted"/>
<dbReference type="Proteomes" id="UP000422736">
    <property type="component" value="Chromosome 8"/>
</dbReference>